<reference evidence="1" key="1">
    <citation type="submission" date="2020-04" db="EMBL/GenBank/DDBJ databases">
        <authorList>
            <person name="Zhang T."/>
        </authorList>
    </citation>
    <scope>NUCLEOTIDE SEQUENCE</scope>
    <source>
        <strain evidence="1">HKST-UBA01</strain>
    </source>
</reference>
<evidence type="ECO:0000313" key="2">
    <source>
        <dbReference type="Proteomes" id="UP000697710"/>
    </source>
</evidence>
<dbReference type="InterPro" id="IPR004155">
    <property type="entry name" value="PBS_lyase_HEAT"/>
</dbReference>
<gene>
    <name evidence="1" type="ORF">KC729_05290</name>
</gene>
<reference evidence="1" key="2">
    <citation type="journal article" date="2021" name="Microbiome">
        <title>Successional dynamics and alternative stable states in a saline activated sludge microbial community over 9 years.</title>
        <authorList>
            <person name="Wang Y."/>
            <person name="Ye J."/>
            <person name="Ju F."/>
            <person name="Liu L."/>
            <person name="Boyd J.A."/>
            <person name="Deng Y."/>
            <person name="Parks D.H."/>
            <person name="Jiang X."/>
            <person name="Yin X."/>
            <person name="Woodcroft B.J."/>
            <person name="Tyson G.W."/>
            <person name="Hugenholtz P."/>
            <person name="Polz M.F."/>
            <person name="Zhang T."/>
        </authorList>
    </citation>
    <scope>NUCLEOTIDE SEQUENCE</scope>
    <source>
        <strain evidence="1">HKST-UBA01</strain>
    </source>
</reference>
<dbReference type="InterPro" id="IPR011989">
    <property type="entry name" value="ARM-like"/>
</dbReference>
<dbReference type="PANTHER" id="PTHR12697:SF5">
    <property type="entry name" value="DEOXYHYPUSINE HYDROXYLASE"/>
    <property type="match status" value="1"/>
</dbReference>
<dbReference type="GO" id="GO:0016491">
    <property type="term" value="F:oxidoreductase activity"/>
    <property type="evidence" value="ECO:0007669"/>
    <property type="project" value="TreeGrafter"/>
</dbReference>
<organism evidence="1 2">
    <name type="scientific">Eiseniibacteriota bacterium</name>
    <dbReference type="NCBI Taxonomy" id="2212470"/>
    <lineage>
        <taxon>Bacteria</taxon>
        <taxon>Candidatus Eiseniibacteriota</taxon>
    </lineage>
</organism>
<dbReference type="PANTHER" id="PTHR12697">
    <property type="entry name" value="PBS LYASE HEAT-LIKE PROTEIN"/>
    <property type="match status" value="1"/>
</dbReference>
<dbReference type="Proteomes" id="UP000697710">
    <property type="component" value="Unassembled WGS sequence"/>
</dbReference>
<name>A0A956RNG6_UNCEI</name>
<evidence type="ECO:0000313" key="1">
    <source>
        <dbReference type="EMBL" id="MCA9727078.1"/>
    </source>
</evidence>
<dbReference type="InterPro" id="IPR016024">
    <property type="entry name" value="ARM-type_fold"/>
</dbReference>
<dbReference type="EMBL" id="JAGQHR010000105">
    <property type="protein sequence ID" value="MCA9727078.1"/>
    <property type="molecule type" value="Genomic_DNA"/>
</dbReference>
<sequence length="435" mass="46709">MSATTHAARRIVTGGILSCLGALILSHGAAADSPRSSRFERVVDDAVYIFTGIVIAEDGGGPKLSPMVTSVPPWQRAMRARMGLEMPPAVRIDTVYIDIGPRPYIETLVPTAWWKGVAAETLTVVSRVPMGLGSEWLVFTGHRATFSEPWRYPSVWFPSGPVSRAAGCLYRLPTPEWQDPRAAHWPVDVERLMGDAQDEDLAVAMPAARQLADLCDHQDEVMPLLAGLLTRATTDSAADAVVDMLQSIPSLYVEALAPALQHPNAVVRRAAIRGIAYTVWEDLVPAVGLLSTKLVDPDPEVRSGAATVLGYLELEAAPAYSALISACADSVPKVRETSALAVGSIGPKDGRAVTTLMALLNDPSPEVRAAAARALGHLGVDNAAVRDALEVASSDQSPHVRECARRGITDLNRAWRAHHTFNEKYPRSRAPCANF</sequence>
<accession>A0A956RNG6</accession>
<dbReference type="SUPFAM" id="SSF48371">
    <property type="entry name" value="ARM repeat"/>
    <property type="match status" value="1"/>
</dbReference>
<dbReference type="AlphaFoldDB" id="A0A956RNG6"/>
<dbReference type="Gene3D" id="1.25.10.10">
    <property type="entry name" value="Leucine-rich Repeat Variant"/>
    <property type="match status" value="2"/>
</dbReference>
<proteinExistence type="predicted"/>
<protein>
    <submittedName>
        <fullName evidence="1">HEAT repeat domain-containing protein</fullName>
    </submittedName>
</protein>
<dbReference type="SMART" id="SM00567">
    <property type="entry name" value="EZ_HEAT"/>
    <property type="match status" value="3"/>
</dbReference>
<comment type="caution">
    <text evidence="1">The sequence shown here is derived from an EMBL/GenBank/DDBJ whole genome shotgun (WGS) entry which is preliminary data.</text>
</comment>
<dbReference type="Pfam" id="PF13646">
    <property type="entry name" value="HEAT_2"/>
    <property type="match status" value="1"/>
</dbReference>